<dbReference type="GO" id="GO:0016020">
    <property type="term" value="C:membrane"/>
    <property type="evidence" value="ECO:0007669"/>
    <property type="project" value="TreeGrafter"/>
</dbReference>
<accession>A0A7J6LFM1</accession>
<protein>
    <submittedName>
        <fullName evidence="2">Uncharacterized protein</fullName>
    </submittedName>
</protein>
<dbReference type="GO" id="GO:0034058">
    <property type="term" value="P:endosomal vesicle fusion"/>
    <property type="evidence" value="ECO:0007669"/>
    <property type="project" value="TreeGrafter"/>
</dbReference>
<keyword evidence="1" id="KW-0732">Signal</keyword>
<gene>
    <name evidence="2" type="ORF">FOL47_008316</name>
</gene>
<dbReference type="InterPro" id="IPR032914">
    <property type="entry name" value="Vam6/VPS39/TRAP1"/>
</dbReference>
<dbReference type="Proteomes" id="UP000591131">
    <property type="component" value="Unassembled WGS sequence"/>
</dbReference>
<feature type="signal peptide" evidence="1">
    <location>
        <begin position="1"/>
        <end position="18"/>
    </location>
</feature>
<evidence type="ECO:0000256" key="1">
    <source>
        <dbReference type="SAM" id="SignalP"/>
    </source>
</evidence>
<dbReference type="GO" id="GO:0006914">
    <property type="term" value="P:autophagy"/>
    <property type="evidence" value="ECO:0007669"/>
    <property type="project" value="TreeGrafter"/>
</dbReference>
<dbReference type="PANTHER" id="PTHR12894:SF27">
    <property type="entry name" value="TRANSFORMING GROWTH FACTOR-BETA RECEPTOR-ASSOCIATED PROTEIN 1"/>
    <property type="match status" value="1"/>
</dbReference>
<evidence type="ECO:0000313" key="3">
    <source>
        <dbReference type="Proteomes" id="UP000591131"/>
    </source>
</evidence>
<dbReference type="PANTHER" id="PTHR12894">
    <property type="entry name" value="CNH DOMAIN CONTAINING"/>
    <property type="match status" value="1"/>
</dbReference>
<feature type="chain" id="PRO_5029712030" evidence="1">
    <location>
        <begin position="19"/>
        <end position="1018"/>
    </location>
</feature>
<sequence length="1018" mass="115316">MHCIVKHVSLCCLGTASGAVYGLVPIPFDVQLRRLIVGLKIEPAFDLLNAMYPLGGAGEGRARAMDLLHRDAGWQLFSNLQFSQAYQHLSSLRDCELDWCKLLHFWEYLLPKEWQTDVEGSALKESSVFEPVELSRSCTISVYISERKADLITKGTPVEASQGELVNLADRATATFLASNRDRTNSPKIQRAVDLVLLVLLVATDDPRWRLWLNPNGPQGADEILKLPINITPEEFRGAVKKLPQQPREAKEAGAWLMAAAADKSGEESLRVRALSQLDECLPDSAERLLQSLAEARRADPERWGAEKERRFIKSLGRCLDSLRSDEGRFKRANDSWIDLVSSLSPDTVIQDLDPSPMVLERYLVRKIDDDSQSTEEEKVGMRTQLAILYTKTPALRAKLLPLLKSDEKLDAEAVLDGSTRLEPVERMALLGRMGRHRDALLECLDKGEEYCGNDKGLLMLYVSLLLELSRTSEALVVVNRHYIDLDPMEVLDLLPDDMLLDGQALRYLRSACVSAPISSEDTVLAAEKMTGTMFLDEYSRWQKERGRVRKVMSPEETKALVMPSRLPEDFIEETLIPHMENCIRFNIKTYTPAELTQLTRGYALYTYRRDTSGNGPLMEYLAEMIKSRMVAFTAIEIVDILPACQTLFENDTELFDMLTERIKETINDYSALNLIGLVRTFARREIDKKETNQGYPVREILIPRLKEALERYDTAEVCDIIVAIADSAATDKTISMDLPIMQSVLPELEHRLDDLGETIPLVTHIAVAWALARLGIYHEGYLDRVAKIIHEKESIRNDITPRYLVRLIWIYCKCDALDKIVADIGPVLETSVGYMGAAQFARLAQCSHQMEKVKDIVDVQSMVDRLGDRLCSELVVGIEDNITNVSKLGTADACYVLLGLIESGTIEKGFERPVDADGNYLAWMKDGSRLGRLLTYVHKFQDDFEATEIQKIIRVLHVMQKGAYREYLDLLPASWESQKKDTLHRIAKKKEVEEKFLVEEAKRERKEQGFFKRVFGM</sequence>
<name>A0A7J6LFM1_PERCH</name>
<keyword evidence="3" id="KW-1185">Reference proteome</keyword>
<reference evidence="2 3" key="1">
    <citation type="submission" date="2020-04" db="EMBL/GenBank/DDBJ databases">
        <title>Perkinsus chesapeaki whole genome sequence.</title>
        <authorList>
            <person name="Bogema D.R."/>
        </authorList>
    </citation>
    <scope>NUCLEOTIDE SEQUENCE [LARGE SCALE GENOMIC DNA]</scope>
    <source>
        <strain evidence="2">ATCC PRA-425</strain>
    </source>
</reference>
<dbReference type="OrthoDB" id="691673at2759"/>
<dbReference type="AlphaFoldDB" id="A0A7J6LFM1"/>
<organism evidence="2 3">
    <name type="scientific">Perkinsus chesapeaki</name>
    <name type="common">Clam parasite</name>
    <name type="synonym">Perkinsus andrewsi</name>
    <dbReference type="NCBI Taxonomy" id="330153"/>
    <lineage>
        <taxon>Eukaryota</taxon>
        <taxon>Sar</taxon>
        <taxon>Alveolata</taxon>
        <taxon>Perkinsozoa</taxon>
        <taxon>Perkinsea</taxon>
        <taxon>Perkinsida</taxon>
        <taxon>Perkinsidae</taxon>
        <taxon>Perkinsus</taxon>
    </lineage>
</organism>
<dbReference type="EMBL" id="JAAPAO010000526">
    <property type="protein sequence ID" value="KAF4657731.1"/>
    <property type="molecule type" value="Genomic_DNA"/>
</dbReference>
<proteinExistence type="predicted"/>
<evidence type="ECO:0000313" key="2">
    <source>
        <dbReference type="EMBL" id="KAF4657731.1"/>
    </source>
</evidence>
<dbReference type="GO" id="GO:0005737">
    <property type="term" value="C:cytoplasm"/>
    <property type="evidence" value="ECO:0007669"/>
    <property type="project" value="TreeGrafter"/>
</dbReference>
<comment type="caution">
    <text evidence="2">The sequence shown here is derived from an EMBL/GenBank/DDBJ whole genome shotgun (WGS) entry which is preliminary data.</text>
</comment>